<accession>A0A7H0VJN7</accession>
<organism evidence="1 2">
    <name type="scientific">Croceimicrobium hydrocarbonivorans</name>
    <dbReference type="NCBI Taxonomy" id="2761580"/>
    <lineage>
        <taxon>Bacteria</taxon>
        <taxon>Pseudomonadati</taxon>
        <taxon>Bacteroidota</taxon>
        <taxon>Flavobacteriia</taxon>
        <taxon>Flavobacteriales</taxon>
        <taxon>Owenweeksiaceae</taxon>
        <taxon>Croceimicrobium</taxon>
    </lineage>
</organism>
<dbReference type="RefSeq" id="WP_210760461.1">
    <property type="nucleotide sequence ID" value="NZ_CP060139.1"/>
</dbReference>
<dbReference type="Proteomes" id="UP000516305">
    <property type="component" value="Chromosome"/>
</dbReference>
<dbReference type="AlphaFoldDB" id="A0A7H0VJN7"/>
<protein>
    <submittedName>
        <fullName evidence="1">Uncharacterized protein</fullName>
    </submittedName>
</protein>
<proteinExistence type="predicted"/>
<evidence type="ECO:0000313" key="2">
    <source>
        <dbReference type="Proteomes" id="UP000516305"/>
    </source>
</evidence>
<gene>
    <name evidence="1" type="ORF">H4K34_08845</name>
</gene>
<evidence type="ECO:0000313" key="1">
    <source>
        <dbReference type="EMBL" id="QNR25935.1"/>
    </source>
</evidence>
<name>A0A7H0VJN7_9FLAO</name>
<sequence>MKSIKFLFCFFLSLALHGQSKGIFGKELKGPSCSVSFTDSTRIYLITEGGFRYEPKTLNCSFEGHSSDSLYGFINTKDFRRVVDHWGPMAYIVIYGLGEDFKTKGKLIYREDPTIKEVVAYYIQGSGELIIYRPQL</sequence>
<reference evidence="1 2" key="1">
    <citation type="submission" date="2020-08" db="EMBL/GenBank/DDBJ databases">
        <title>Croceimicrobium hydrocarbonivorans gen. nov., sp. nov., a novel marine bacterium isolated from a bacterial consortium that degrades polyethylene terephthalate.</title>
        <authorList>
            <person name="Liu R."/>
        </authorList>
    </citation>
    <scope>NUCLEOTIDE SEQUENCE [LARGE SCALE GENOMIC DNA]</scope>
    <source>
        <strain evidence="1 2">A20-9</strain>
    </source>
</reference>
<keyword evidence="2" id="KW-1185">Reference proteome</keyword>
<dbReference type="EMBL" id="CP060139">
    <property type="protein sequence ID" value="QNR25935.1"/>
    <property type="molecule type" value="Genomic_DNA"/>
</dbReference>
<dbReference type="KEGG" id="chyd:H4K34_08845"/>